<dbReference type="AlphaFoldDB" id="D8JYU7"/>
<organism evidence="1 2">
    <name type="scientific">Hyphomicrobium denitrificans (strain ATCC 51888 / DSM 1869 / NCIMB 11706 / TK 0415)</name>
    <dbReference type="NCBI Taxonomy" id="582899"/>
    <lineage>
        <taxon>Bacteria</taxon>
        <taxon>Pseudomonadati</taxon>
        <taxon>Pseudomonadota</taxon>
        <taxon>Alphaproteobacteria</taxon>
        <taxon>Hyphomicrobiales</taxon>
        <taxon>Hyphomicrobiaceae</taxon>
        <taxon>Hyphomicrobium</taxon>
    </lineage>
</organism>
<dbReference type="STRING" id="582899.Hden_1745"/>
<dbReference type="KEGG" id="hdn:Hden_1745"/>
<name>D8JYU7_HYPDA</name>
<sequence>MRSAITSQDSRASEIGASKGWKHLTRQLPISGQTFCGQSGDDFIGFWQDISPLVSAIDISWETAVCVPAIAKAEVAARGMDMSAPSMAIMPSVANQRWKSLFLTGLKLAQLGVVGNPPSGIRLMTI</sequence>
<dbReference type="RefSeq" id="WP_013215708.1">
    <property type="nucleotide sequence ID" value="NC_014313.1"/>
</dbReference>
<keyword evidence="2" id="KW-1185">Reference proteome</keyword>
<evidence type="ECO:0000313" key="1">
    <source>
        <dbReference type="EMBL" id="ADJ23549.1"/>
    </source>
</evidence>
<evidence type="ECO:0000313" key="2">
    <source>
        <dbReference type="Proteomes" id="UP000002033"/>
    </source>
</evidence>
<reference evidence="2" key="1">
    <citation type="journal article" date="2011" name="J. Bacteriol.">
        <title>Genome sequences of eight morphologically diverse alphaproteobacteria.</title>
        <authorList>
            <consortium name="US DOE Joint Genome Institute"/>
            <person name="Brown P.J."/>
            <person name="Kysela D.T."/>
            <person name="Buechlein A."/>
            <person name="Hemmerich C."/>
            <person name="Brun Y.V."/>
        </authorList>
    </citation>
    <scope>NUCLEOTIDE SEQUENCE [LARGE SCALE GENOMIC DNA]</scope>
    <source>
        <strain evidence="2">ATCC 51888 / DSM 1869 / NCIB 11706 / TK 0415</strain>
    </source>
</reference>
<proteinExistence type="predicted"/>
<dbReference type="EMBL" id="CP002083">
    <property type="protein sequence ID" value="ADJ23549.1"/>
    <property type="molecule type" value="Genomic_DNA"/>
</dbReference>
<dbReference type="HOGENOM" id="CLU_1978475_0_0_5"/>
<dbReference type="Proteomes" id="UP000002033">
    <property type="component" value="Chromosome"/>
</dbReference>
<accession>D8JYU7</accession>
<gene>
    <name evidence="1" type="ordered locus">Hden_1745</name>
</gene>
<protein>
    <submittedName>
        <fullName evidence="1">Uncharacterized protein</fullName>
    </submittedName>
</protein>